<accession>A0A6C0J7I5</accession>
<protein>
    <submittedName>
        <fullName evidence="1">Uncharacterized protein</fullName>
    </submittedName>
</protein>
<dbReference type="EMBL" id="MN740319">
    <property type="protein sequence ID" value="QHT99947.1"/>
    <property type="molecule type" value="Genomic_DNA"/>
</dbReference>
<name>A0A6C0J7I5_9ZZZZ</name>
<sequence>MQVNNAQDYTRLLKQRVIGAIATSSPQPATRRYAYVSTAVVANHATQIVQIRNVPHRGCTQAGQTKSDCCT</sequence>
<evidence type="ECO:0000313" key="1">
    <source>
        <dbReference type="EMBL" id="QHT99947.1"/>
    </source>
</evidence>
<organism evidence="1">
    <name type="scientific">viral metagenome</name>
    <dbReference type="NCBI Taxonomy" id="1070528"/>
    <lineage>
        <taxon>unclassified sequences</taxon>
        <taxon>metagenomes</taxon>
        <taxon>organismal metagenomes</taxon>
    </lineage>
</organism>
<proteinExistence type="predicted"/>
<reference evidence="1" key="1">
    <citation type="journal article" date="2020" name="Nature">
        <title>Giant virus diversity and host interactions through global metagenomics.</title>
        <authorList>
            <person name="Schulz F."/>
            <person name="Roux S."/>
            <person name="Paez-Espino D."/>
            <person name="Jungbluth S."/>
            <person name="Walsh D.A."/>
            <person name="Denef V.J."/>
            <person name="McMahon K.D."/>
            <person name="Konstantinidis K.T."/>
            <person name="Eloe-Fadrosh E.A."/>
            <person name="Kyrpides N.C."/>
            <person name="Woyke T."/>
        </authorList>
    </citation>
    <scope>NUCLEOTIDE SEQUENCE</scope>
    <source>
        <strain evidence="1">GVMAG-M-3300025778-1</strain>
    </source>
</reference>
<dbReference type="AlphaFoldDB" id="A0A6C0J7I5"/>